<reference evidence="1 2" key="1">
    <citation type="journal article" date="2016" name="Nat. Commun.">
        <title>Thousands of microbial genomes shed light on interconnected biogeochemical processes in an aquifer system.</title>
        <authorList>
            <person name="Anantharaman K."/>
            <person name="Brown C.T."/>
            <person name="Hug L.A."/>
            <person name="Sharon I."/>
            <person name="Castelle C.J."/>
            <person name="Probst A.J."/>
            <person name="Thomas B.C."/>
            <person name="Singh A."/>
            <person name="Wilkins M.J."/>
            <person name="Karaoz U."/>
            <person name="Brodie E.L."/>
            <person name="Williams K.H."/>
            <person name="Hubbard S.S."/>
            <person name="Banfield J.F."/>
        </authorList>
    </citation>
    <scope>NUCLEOTIDE SEQUENCE [LARGE SCALE GENOMIC DNA]</scope>
</reference>
<protein>
    <submittedName>
        <fullName evidence="1">Uncharacterized protein</fullName>
    </submittedName>
</protein>
<name>A0A1F5SYU3_9BACT</name>
<dbReference type="AlphaFoldDB" id="A0A1F5SYU3"/>
<dbReference type="STRING" id="1798002.A2478_05300"/>
<dbReference type="EMBL" id="MFGJ01000007">
    <property type="protein sequence ID" value="OGF31870.1"/>
    <property type="molecule type" value="Genomic_DNA"/>
</dbReference>
<evidence type="ECO:0000313" key="2">
    <source>
        <dbReference type="Proteomes" id="UP000179001"/>
    </source>
</evidence>
<evidence type="ECO:0000313" key="1">
    <source>
        <dbReference type="EMBL" id="OGF31870.1"/>
    </source>
</evidence>
<dbReference type="Proteomes" id="UP000179001">
    <property type="component" value="Unassembled WGS sequence"/>
</dbReference>
<sequence length="89" mass="9903">MNNAIRIESPQHFWLLLVSKVARKAKESHNLKKLTLAIQQPHEHGKPRGLPATCLPVGRVGRVGRMSKSNSFAETIILLTKNTTTKFCG</sequence>
<accession>A0A1F5SYU3</accession>
<organism evidence="1 2">
    <name type="scientific">Candidatus Falkowbacteria bacterium RIFOXYC2_FULL_36_12</name>
    <dbReference type="NCBI Taxonomy" id="1798002"/>
    <lineage>
        <taxon>Bacteria</taxon>
        <taxon>Candidatus Falkowiibacteriota</taxon>
    </lineage>
</organism>
<proteinExistence type="predicted"/>
<comment type="caution">
    <text evidence="1">The sequence shown here is derived from an EMBL/GenBank/DDBJ whole genome shotgun (WGS) entry which is preliminary data.</text>
</comment>
<gene>
    <name evidence="1" type="ORF">A2478_05300</name>
</gene>